<dbReference type="SUPFAM" id="SSF46689">
    <property type="entry name" value="Homeodomain-like"/>
    <property type="match status" value="1"/>
</dbReference>
<feature type="domain" description="HTH araC/xylS-type" evidence="6">
    <location>
        <begin position="212"/>
        <end position="312"/>
    </location>
</feature>
<evidence type="ECO:0000256" key="3">
    <source>
        <dbReference type="ARBA" id="ARBA00023125"/>
    </source>
</evidence>
<keyword evidence="2" id="KW-0805">Transcription regulation</keyword>
<name>A0ABX8MV52_9PSED</name>
<dbReference type="InterPro" id="IPR009057">
    <property type="entry name" value="Homeodomain-like_sf"/>
</dbReference>
<evidence type="ECO:0000259" key="6">
    <source>
        <dbReference type="PROSITE" id="PS01124"/>
    </source>
</evidence>
<dbReference type="PROSITE" id="PS01124">
    <property type="entry name" value="HTH_ARAC_FAMILY_2"/>
    <property type="match status" value="1"/>
</dbReference>
<evidence type="ECO:0000256" key="2">
    <source>
        <dbReference type="ARBA" id="ARBA00023015"/>
    </source>
</evidence>
<comment type="function">
    <text evidence="5">Regulatory protein of the TOL plasmid xyl operons. XylS activates the xylXYZLTEGFJQKIH operon required for the degradation of toluene, m-xylene and p-xylene.</text>
</comment>
<dbReference type="PANTHER" id="PTHR46796:SF12">
    <property type="entry name" value="HTH-TYPE DNA-BINDING TRANSCRIPTIONAL ACTIVATOR EUTR"/>
    <property type="match status" value="1"/>
</dbReference>
<reference evidence="7" key="1">
    <citation type="submission" date="2021-06" db="EMBL/GenBank/DDBJ databases">
        <title>Updating the genus Pseudomonas: Description of 43 new species and partition of the Pseudomonas putida group.</title>
        <authorList>
            <person name="Girard L."/>
            <person name="Lood C."/>
            <person name="Vandamme P."/>
            <person name="Rokni-Zadeh H."/>
            <person name="van Noort V."/>
            <person name="Hofte M."/>
            <person name="Lavigne R."/>
            <person name="De Mot R."/>
        </authorList>
    </citation>
    <scope>NUCLEOTIDE SEQUENCE</scope>
    <source>
        <strain evidence="7">CMR12a</strain>
    </source>
</reference>
<dbReference type="EMBL" id="CP077074">
    <property type="protein sequence ID" value="QXH43085.1"/>
    <property type="molecule type" value="Genomic_DNA"/>
</dbReference>
<comment type="subcellular location">
    <subcellularLocation>
        <location evidence="1">Cytoplasm</location>
    </subcellularLocation>
</comment>
<dbReference type="SMART" id="SM00342">
    <property type="entry name" value="HTH_ARAC"/>
    <property type="match status" value="1"/>
</dbReference>
<keyword evidence="8" id="KW-1185">Reference proteome</keyword>
<dbReference type="PANTHER" id="PTHR46796">
    <property type="entry name" value="HTH-TYPE TRANSCRIPTIONAL ACTIVATOR RHAS-RELATED"/>
    <property type="match status" value="1"/>
</dbReference>
<keyword evidence="3" id="KW-0238">DNA-binding</keyword>
<dbReference type="Proteomes" id="UP000693952">
    <property type="component" value="Chromosome"/>
</dbReference>
<keyword evidence="4" id="KW-0804">Transcription</keyword>
<dbReference type="Pfam" id="PF12833">
    <property type="entry name" value="HTH_18"/>
    <property type="match status" value="1"/>
</dbReference>
<organism evidence="7 8">
    <name type="scientific">Pseudomonas sessilinigenes</name>
    <dbReference type="NCBI Taxonomy" id="658629"/>
    <lineage>
        <taxon>Bacteria</taxon>
        <taxon>Pseudomonadati</taxon>
        <taxon>Pseudomonadota</taxon>
        <taxon>Gammaproteobacteria</taxon>
        <taxon>Pseudomonadales</taxon>
        <taxon>Pseudomonadaceae</taxon>
        <taxon>Pseudomonas</taxon>
    </lineage>
</organism>
<dbReference type="RefSeq" id="WP_124346491.1">
    <property type="nucleotide sequence ID" value="NZ_CP027706.1"/>
</dbReference>
<evidence type="ECO:0000313" key="7">
    <source>
        <dbReference type="EMBL" id="QXH43085.1"/>
    </source>
</evidence>
<dbReference type="PROSITE" id="PS00041">
    <property type="entry name" value="HTH_ARAC_FAMILY_1"/>
    <property type="match status" value="1"/>
</dbReference>
<dbReference type="InterPro" id="IPR050204">
    <property type="entry name" value="AraC_XylS_family_regulators"/>
</dbReference>
<gene>
    <name evidence="7" type="ORF">KSS89_12975</name>
</gene>
<evidence type="ECO:0000256" key="4">
    <source>
        <dbReference type="ARBA" id="ARBA00023163"/>
    </source>
</evidence>
<dbReference type="InterPro" id="IPR018060">
    <property type="entry name" value="HTH_AraC"/>
</dbReference>
<proteinExistence type="predicted"/>
<dbReference type="Gene3D" id="1.10.10.60">
    <property type="entry name" value="Homeodomain-like"/>
    <property type="match status" value="1"/>
</dbReference>
<evidence type="ECO:0000256" key="1">
    <source>
        <dbReference type="ARBA" id="ARBA00004496"/>
    </source>
</evidence>
<dbReference type="InterPro" id="IPR018062">
    <property type="entry name" value="HTH_AraC-typ_CS"/>
</dbReference>
<evidence type="ECO:0000256" key="5">
    <source>
        <dbReference type="ARBA" id="ARBA00037345"/>
    </source>
</evidence>
<accession>A0ABX8MV52</accession>
<protein>
    <submittedName>
        <fullName evidence="7">Helix-turn-helix domain-containing protein</fullName>
    </submittedName>
</protein>
<sequence length="319" mass="35808">MSSADTNAVRFSVSNDVCEHANGLDQWLDNRYHQLEKKSKFHGMLSDIQLDKRVRVTKEIINTPLVEQIGYVPSDKIMLINIQGDSDILINGRYVNSGSFHVSSGKPIHAISKSMICAYIVTLDRDFFLEHITEGAKIKSLKGVFETFITPSHGSVLDFQKTVLQNFVDSPPGEVCQASTKRLMGSIQEIALSEADGVLRVLPPSTRAYIVDRSCELLFDNFSNEEFGVLEMCNYLKVSRRTLQYSFESVMGMSPSNYVRTVRLNVARKLMLLSPHDKIQGAALDAGFSHLGRFSKYYQDFFGELPSQTVGRVANRVPH</sequence>
<evidence type="ECO:0000313" key="8">
    <source>
        <dbReference type="Proteomes" id="UP000693952"/>
    </source>
</evidence>